<keyword evidence="2" id="KW-1185">Reference proteome</keyword>
<dbReference type="AlphaFoldDB" id="A0A3B3SUX5"/>
<dbReference type="GeneTree" id="ENSGT01150000288297"/>
<accession>A0A3B3SUX5</accession>
<dbReference type="Ensembl" id="ENSPKIT00000014828.1">
    <property type="protein sequence ID" value="ENSPKIP00000033931.1"/>
    <property type="gene ID" value="ENSPKIG00000013461.1"/>
</dbReference>
<sequence length="144" mass="16146">HSWELYLHKNGREVNVQGREVHVQGRKVNVQGRKVHVQGQEVHVQGREVHVQGREVHVQGREVHVQGRKLVMPNKVVAECVGKHTRPFRDCVYSLTAGGSPHDKARPSTLHTCWMTVGFKLPALEMAVLLHCESPVRIASGDCS</sequence>
<evidence type="ECO:0000313" key="2">
    <source>
        <dbReference type="Proteomes" id="UP000261540"/>
    </source>
</evidence>
<organism evidence="1 2">
    <name type="scientific">Paramormyrops kingsleyae</name>
    <dbReference type="NCBI Taxonomy" id="1676925"/>
    <lineage>
        <taxon>Eukaryota</taxon>
        <taxon>Metazoa</taxon>
        <taxon>Chordata</taxon>
        <taxon>Craniata</taxon>
        <taxon>Vertebrata</taxon>
        <taxon>Euteleostomi</taxon>
        <taxon>Actinopterygii</taxon>
        <taxon>Neopterygii</taxon>
        <taxon>Teleostei</taxon>
        <taxon>Osteoglossocephala</taxon>
        <taxon>Osteoglossomorpha</taxon>
        <taxon>Osteoglossiformes</taxon>
        <taxon>Mormyridae</taxon>
        <taxon>Paramormyrops</taxon>
    </lineage>
</organism>
<name>A0A3B3SUX5_9TELE</name>
<dbReference type="Proteomes" id="UP000261540">
    <property type="component" value="Unplaced"/>
</dbReference>
<reference evidence="1" key="2">
    <citation type="submission" date="2025-09" db="UniProtKB">
        <authorList>
            <consortium name="Ensembl"/>
        </authorList>
    </citation>
    <scope>IDENTIFICATION</scope>
</reference>
<reference evidence="1" key="1">
    <citation type="submission" date="2025-08" db="UniProtKB">
        <authorList>
            <consortium name="Ensembl"/>
        </authorList>
    </citation>
    <scope>IDENTIFICATION</scope>
</reference>
<protein>
    <submittedName>
        <fullName evidence="1">Uncharacterized protein</fullName>
    </submittedName>
</protein>
<proteinExistence type="predicted"/>
<evidence type="ECO:0000313" key="1">
    <source>
        <dbReference type="Ensembl" id="ENSPKIP00000033931.1"/>
    </source>
</evidence>